<gene>
    <name evidence="7" type="ORF">SODALDRAFT_200364</name>
</gene>
<dbReference type="Pfam" id="PF00645">
    <property type="entry name" value="zf-PARP"/>
    <property type="match status" value="1"/>
</dbReference>
<keyword evidence="4" id="KW-0862">Zinc</keyword>
<sequence length="166" mass="18609">MPYRVDVSPSNRAVCQDSVCKHLKKTIPKGELRFGSWLEFGDRGSFKWKHWGCVSGKQMQALQEAAKRGDGFDFDAVDGYDEMGDHPEFQAKVREAVELGHIPPEDFNGDPEFNVPGKSGIRSAQKVKQLKAGETSEVDDDANDLDGTVRFVRRAQGSRQLTFYLL</sequence>
<keyword evidence="8" id="KW-1185">Reference proteome</keyword>
<dbReference type="InterPro" id="IPR001510">
    <property type="entry name" value="Znf_PARP"/>
</dbReference>
<dbReference type="OrthoDB" id="429950at2759"/>
<evidence type="ECO:0000256" key="4">
    <source>
        <dbReference type="ARBA" id="ARBA00022833"/>
    </source>
</evidence>
<dbReference type="STRING" id="1314773.A0A3N2PST4"/>
<evidence type="ECO:0000313" key="7">
    <source>
        <dbReference type="EMBL" id="ROT37579.1"/>
    </source>
</evidence>
<keyword evidence="3" id="KW-0863">Zinc-finger</keyword>
<evidence type="ECO:0000256" key="2">
    <source>
        <dbReference type="ARBA" id="ARBA00022723"/>
    </source>
</evidence>
<evidence type="ECO:0000256" key="1">
    <source>
        <dbReference type="ARBA" id="ARBA00004123"/>
    </source>
</evidence>
<evidence type="ECO:0000256" key="3">
    <source>
        <dbReference type="ARBA" id="ARBA00022771"/>
    </source>
</evidence>
<dbReference type="InterPro" id="IPR036957">
    <property type="entry name" value="Znf_PARP_sf"/>
</dbReference>
<feature type="domain" description="PARP-type" evidence="6">
    <location>
        <begin position="6"/>
        <end position="98"/>
    </location>
</feature>
<keyword evidence="2" id="KW-0479">Metal-binding</keyword>
<dbReference type="SUPFAM" id="SSF57716">
    <property type="entry name" value="Glucocorticoid receptor-like (DNA-binding domain)"/>
    <property type="match status" value="1"/>
</dbReference>
<evidence type="ECO:0000256" key="5">
    <source>
        <dbReference type="ARBA" id="ARBA00023242"/>
    </source>
</evidence>
<dbReference type="Gene3D" id="3.30.1740.10">
    <property type="entry name" value="Zinc finger, PARP-type"/>
    <property type="match status" value="1"/>
</dbReference>
<evidence type="ECO:0000259" key="6">
    <source>
        <dbReference type="SMART" id="SM01336"/>
    </source>
</evidence>
<dbReference type="Proteomes" id="UP000272025">
    <property type="component" value="Unassembled WGS sequence"/>
</dbReference>
<name>A0A3N2PST4_SODAK</name>
<comment type="subcellular location">
    <subcellularLocation>
        <location evidence="1">Nucleus</location>
    </subcellularLocation>
</comment>
<dbReference type="SMART" id="SM01336">
    <property type="entry name" value="zf-PARP"/>
    <property type="match status" value="1"/>
</dbReference>
<dbReference type="RefSeq" id="XP_028465385.1">
    <property type="nucleotide sequence ID" value="XM_028607203.1"/>
</dbReference>
<evidence type="ECO:0000313" key="8">
    <source>
        <dbReference type="Proteomes" id="UP000272025"/>
    </source>
</evidence>
<dbReference type="GO" id="GO:0003677">
    <property type="term" value="F:DNA binding"/>
    <property type="evidence" value="ECO:0007669"/>
    <property type="project" value="InterPro"/>
</dbReference>
<keyword evidence="5" id="KW-0539">Nucleus</keyword>
<dbReference type="GO" id="GO:0005634">
    <property type="term" value="C:nucleus"/>
    <property type="evidence" value="ECO:0007669"/>
    <property type="project" value="UniProtKB-SubCell"/>
</dbReference>
<dbReference type="GeneID" id="39575681"/>
<proteinExistence type="predicted"/>
<dbReference type="EMBL" id="ML119057">
    <property type="protein sequence ID" value="ROT37579.1"/>
    <property type="molecule type" value="Genomic_DNA"/>
</dbReference>
<protein>
    <submittedName>
        <fullName evidence="7">Zf-PARP-domain-containing protein</fullName>
    </submittedName>
</protein>
<organism evidence="7 8">
    <name type="scientific">Sodiomyces alkalinus (strain CBS 110278 / VKM F-3762 / F11)</name>
    <name type="common">Alkaliphilic filamentous fungus</name>
    <dbReference type="NCBI Taxonomy" id="1314773"/>
    <lineage>
        <taxon>Eukaryota</taxon>
        <taxon>Fungi</taxon>
        <taxon>Dikarya</taxon>
        <taxon>Ascomycota</taxon>
        <taxon>Pezizomycotina</taxon>
        <taxon>Sordariomycetes</taxon>
        <taxon>Hypocreomycetidae</taxon>
        <taxon>Glomerellales</taxon>
        <taxon>Plectosphaerellaceae</taxon>
        <taxon>Sodiomyces</taxon>
    </lineage>
</organism>
<dbReference type="AlphaFoldDB" id="A0A3N2PST4"/>
<accession>A0A3N2PST4</accession>
<dbReference type="GO" id="GO:0008270">
    <property type="term" value="F:zinc ion binding"/>
    <property type="evidence" value="ECO:0007669"/>
    <property type="project" value="UniProtKB-KW"/>
</dbReference>
<reference evidence="7 8" key="1">
    <citation type="journal article" date="2018" name="Mol. Ecol.">
        <title>The obligate alkalophilic soda-lake fungus Sodiomyces alkalinus has shifted to a protein diet.</title>
        <authorList>
            <person name="Grum-Grzhimaylo A.A."/>
            <person name="Falkoski D.L."/>
            <person name="van den Heuvel J."/>
            <person name="Valero-Jimenez C.A."/>
            <person name="Min B."/>
            <person name="Choi I.G."/>
            <person name="Lipzen A."/>
            <person name="Daum C.G."/>
            <person name="Aanen D.K."/>
            <person name="Tsang A."/>
            <person name="Henrissat B."/>
            <person name="Bilanenko E.N."/>
            <person name="de Vries R.P."/>
            <person name="van Kan J.A.L."/>
            <person name="Grigoriev I.V."/>
            <person name="Debets A.J.M."/>
        </authorList>
    </citation>
    <scope>NUCLEOTIDE SEQUENCE [LARGE SCALE GENOMIC DNA]</scope>
    <source>
        <strain evidence="7 8">F11</strain>
    </source>
</reference>